<comment type="caution">
    <text evidence="1">The sequence shown here is derived from an EMBL/GenBank/DDBJ whole genome shotgun (WGS) entry which is preliminary data.</text>
</comment>
<dbReference type="EMBL" id="CM046105">
    <property type="protein sequence ID" value="KAI8434751.1"/>
    <property type="molecule type" value="Genomic_DNA"/>
</dbReference>
<name>A0ACC0KEW6_CHOFU</name>
<protein>
    <submittedName>
        <fullName evidence="1">Uncharacterized protein</fullName>
    </submittedName>
</protein>
<proteinExistence type="predicted"/>
<dbReference type="Proteomes" id="UP001064048">
    <property type="component" value="Chromosome 5"/>
</dbReference>
<gene>
    <name evidence="1" type="ORF">MSG28_003272</name>
</gene>
<accession>A0ACC0KEW6</accession>
<evidence type="ECO:0000313" key="2">
    <source>
        <dbReference type="Proteomes" id="UP001064048"/>
    </source>
</evidence>
<sequence length="142" mass="15949">MRKQDDRGSVVAEHSMDSDSTHYIKFDKPHKDWSEKVKETVELIISLQQSTAVLDIGLFHGVPQHYVFSPTHPSAASDPLKDCEFHLYIKPFAGSGGRSLDGARGEGAMEPCLEPSASLALRWLRHAYRENQFLSVEENSNH</sequence>
<reference evidence="1 2" key="1">
    <citation type="journal article" date="2022" name="Genome Biol. Evol.">
        <title>The Spruce Budworm Genome: Reconstructing the Evolutionary History of Antifreeze Proteins.</title>
        <authorList>
            <person name="Beliveau C."/>
            <person name="Gagne P."/>
            <person name="Picq S."/>
            <person name="Vernygora O."/>
            <person name="Keeling C.I."/>
            <person name="Pinkney K."/>
            <person name="Doucet D."/>
            <person name="Wen F."/>
            <person name="Johnston J.S."/>
            <person name="Maaroufi H."/>
            <person name="Boyle B."/>
            <person name="Laroche J."/>
            <person name="Dewar K."/>
            <person name="Juretic N."/>
            <person name="Blackburn G."/>
            <person name="Nisole A."/>
            <person name="Brunet B."/>
            <person name="Brandao M."/>
            <person name="Lumley L."/>
            <person name="Duan J."/>
            <person name="Quan G."/>
            <person name="Lucarotti C.J."/>
            <person name="Roe A.D."/>
            <person name="Sperling F.A.H."/>
            <person name="Levesque R.C."/>
            <person name="Cusson M."/>
        </authorList>
    </citation>
    <scope>NUCLEOTIDE SEQUENCE [LARGE SCALE GENOMIC DNA]</scope>
    <source>
        <strain evidence="1">Glfc:IPQL:Cfum</strain>
    </source>
</reference>
<organism evidence="1 2">
    <name type="scientific">Choristoneura fumiferana</name>
    <name type="common">Spruce budworm moth</name>
    <name type="synonym">Archips fumiferana</name>
    <dbReference type="NCBI Taxonomy" id="7141"/>
    <lineage>
        <taxon>Eukaryota</taxon>
        <taxon>Metazoa</taxon>
        <taxon>Ecdysozoa</taxon>
        <taxon>Arthropoda</taxon>
        <taxon>Hexapoda</taxon>
        <taxon>Insecta</taxon>
        <taxon>Pterygota</taxon>
        <taxon>Neoptera</taxon>
        <taxon>Endopterygota</taxon>
        <taxon>Lepidoptera</taxon>
        <taxon>Glossata</taxon>
        <taxon>Ditrysia</taxon>
        <taxon>Tortricoidea</taxon>
        <taxon>Tortricidae</taxon>
        <taxon>Tortricinae</taxon>
        <taxon>Choristoneura</taxon>
    </lineage>
</organism>
<keyword evidence="2" id="KW-1185">Reference proteome</keyword>
<evidence type="ECO:0000313" key="1">
    <source>
        <dbReference type="EMBL" id="KAI8434751.1"/>
    </source>
</evidence>